<dbReference type="AlphaFoldDB" id="X0W4Z5"/>
<dbReference type="EMBL" id="BARS01034209">
    <property type="protein sequence ID" value="GAG19678.1"/>
    <property type="molecule type" value="Genomic_DNA"/>
</dbReference>
<accession>X0W4Z5</accession>
<name>X0W4Z5_9ZZZZ</name>
<gene>
    <name evidence="2" type="ORF">S01H1_52887</name>
</gene>
<reference evidence="2" key="1">
    <citation type="journal article" date="2014" name="Front. Microbiol.">
        <title>High frequency of phylogenetically diverse reductive dehalogenase-homologous genes in deep subseafloor sedimentary metagenomes.</title>
        <authorList>
            <person name="Kawai M."/>
            <person name="Futagami T."/>
            <person name="Toyoda A."/>
            <person name="Takaki Y."/>
            <person name="Nishi S."/>
            <person name="Hori S."/>
            <person name="Arai W."/>
            <person name="Tsubouchi T."/>
            <person name="Morono Y."/>
            <person name="Uchiyama I."/>
            <person name="Ito T."/>
            <person name="Fujiyama A."/>
            <person name="Inagaki F."/>
            <person name="Takami H."/>
        </authorList>
    </citation>
    <scope>NUCLEOTIDE SEQUENCE</scope>
    <source>
        <strain evidence="2">Expedition CK06-06</strain>
    </source>
</reference>
<dbReference type="InterPro" id="IPR011050">
    <property type="entry name" value="Pectin_lyase_fold/virulence"/>
</dbReference>
<evidence type="ECO:0000313" key="2">
    <source>
        <dbReference type="EMBL" id="GAG19678.1"/>
    </source>
</evidence>
<organism evidence="2">
    <name type="scientific">marine sediment metagenome</name>
    <dbReference type="NCBI Taxonomy" id="412755"/>
    <lineage>
        <taxon>unclassified sequences</taxon>
        <taxon>metagenomes</taxon>
        <taxon>ecological metagenomes</taxon>
    </lineage>
</organism>
<evidence type="ECO:0000259" key="1">
    <source>
        <dbReference type="Pfam" id="PF13229"/>
    </source>
</evidence>
<feature type="non-terminal residue" evidence="2">
    <location>
        <position position="1"/>
    </location>
</feature>
<proteinExistence type="predicted"/>
<protein>
    <recommendedName>
        <fullName evidence="1">Right handed beta helix domain-containing protein</fullName>
    </recommendedName>
</protein>
<dbReference type="Gene3D" id="2.160.20.10">
    <property type="entry name" value="Single-stranded right-handed beta-helix, Pectin lyase-like"/>
    <property type="match status" value="1"/>
</dbReference>
<dbReference type="Pfam" id="PF13229">
    <property type="entry name" value="Beta_helix"/>
    <property type="match status" value="1"/>
</dbReference>
<dbReference type="SUPFAM" id="SSF51126">
    <property type="entry name" value="Pectin lyase-like"/>
    <property type="match status" value="1"/>
</dbReference>
<comment type="caution">
    <text evidence="2">The sequence shown here is derived from an EMBL/GenBank/DDBJ whole genome shotgun (WGS) entry which is preliminary data.</text>
</comment>
<feature type="domain" description="Right handed beta helix" evidence="1">
    <location>
        <begin position="1"/>
        <end position="87"/>
    </location>
</feature>
<dbReference type="InterPro" id="IPR039448">
    <property type="entry name" value="Beta_helix"/>
</dbReference>
<dbReference type="InterPro" id="IPR012334">
    <property type="entry name" value="Pectin_lyas_fold"/>
</dbReference>
<feature type="non-terminal residue" evidence="2">
    <location>
        <position position="259"/>
    </location>
</feature>
<sequence length="259" mass="28164">ITIRNCYFHDNDMGLTGSTGAANILVENCEFNYNGTDLFYAYAHALYMSCDDLTVRGCYFHDAYGGMLFKSRCLHHVLEYSWLENDGSEQCVINAASANQDNALWRGNVFIKRSTPGGQRRIINLDDGTGLFGTVTMINNTVISALTADIYLASASANAADLVLRNNIFAGPSSDLLAWDGGGTITGNNNCFRTAMAPEVPAGVIDSVFSDDPGFVNLAGRDLHLLDTSACRNAGLNNPTYLNELDQWVDGTPQYEPTK</sequence>